<sequence length="121" mass="12920">MLVVEMGNLTMIRIDETSGGIAFCLLELVDLEPGDVGEAVDSIDDARRSTNPVDEEVVNVVRIGPGVDSVDDEPSILLLECQSVAPLFRVAMATASREKLTVVVIAKTEGPFHLDPCPGDL</sequence>
<name>A0A3A8JWU5_9BACT</name>
<keyword evidence="2" id="KW-1185">Reference proteome</keyword>
<gene>
    <name evidence="1" type="ORF">D7X32_23560</name>
</gene>
<accession>A0A3A8JWU5</accession>
<evidence type="ECO:0000313" key="1">
    <source>
        <dbReference type="EMBL" id="RKH00403.1"/>
    </source>
</evidence>
<dbReference type="Proteomes" id="UP000268313">
    <property type="component" value="Unassembled WGS sequence"/>
</dbReference>
<organism evidence="1 2">
    <name type="scientific">Corallococcus carmarthensis</name>
    <dbReference type="NCBI Taxonomy" id="2316728"/>
    <lineage>
        <taxon>Bacteria</taxon>
        <taxon>Pseudomonadati</taxon>
        <taxon>Myxococcota</taxon>
        <taxon>Myxococcia</taxon>
        <taxon>Myxococcales</taxon>
        <taxon>Cystobacterineae</taxon>
        <taxon>Myxococcaceae</taxon>
        <taxon>Corallococcus</taxon>
    </lineage>
</organism>
<reference evidence="2" key="1">
    <citation type="submission" date="2018-09" db="EMBL/GenBank/DDBJ databases">
        <authorList>
            <person name="Livingstone P.G."/>
            <person name="Whitworth D.E."/>
        </authorList>
    </citation>
    <scope>NUCLEOTIDE SEQUENCE [LARGE SCALE GENOMIC DNA]</scope>
    <source>
        <strain evidence="2">CA043D</strain>
    </source>
</reference>
<protein>
    <submittedName>
        <fullName evidence="1">Uncharacterized protein</fullName>
    </submittedName>
</protein>
<dbReference type="AlphaFoldDB" id="A0A3A8JWU5"/>
<proteinExistence type="predicted"/>
<dbReference type="EMBL" id="RAWE01000093">
    <property type="protein sequence ID" value="RKH00403.1"/>
    <property type="molecule type" value="Genomic_DNA"/>
</dbReference>
<comment type="caution">
    <text evidence="1">The sequence shown here is derived from an EMBL/GenBank/DDBJ whole genome shotgun (WGS) entry which is preliminary data.</text>
</comment>
<evidence type="ECO:0000313" key="2">
    <source>
        <dbReference type="Proteomes" id="UP000268313"/>
    </source>
</evidence>